<evidence type="ECO:0000313" key="3">
    <source>
        <dbReference type="Proteomes" id="UP000241890"/>
    </source>
</evidence>
<sequence>MCCTVLYSASRVTIGHGGWLLCWNMITLALRLRLTLMLMLFRHAIGRWVPLVPFTNMCLAVSLVNVAATKVATTV</sequence>
<proteinExistence type="predicted"/>
<feature type="transmembrane region" description="Helical" evidence="1">
    <location>
        <begin position="48"/>
        <end position="68"/>
    </location>
</feature>
<accession>A0A2R5GPB6</accession>
<evidence type="ECO:0000313" key="2">
    <source>
        <dbReference type="EMBL" id="GBG32726.1"/>
    </source>
</evidence>
<protein>
    <submittedName>
        <fullName evidence="2">Uncharacterized protein</fullName>
    </submittedName>
</protein>
<dbReference type="InParanoid" id="A0A2R5GPB6"/>
<dbReference type="EMBL" id="BEYU01000128">
    <property type="protein sequence ID" value="GBG32726.1"/>
    <property type="molecule type" value="Genomic_DNA"/>
</dbReference>
<dbReference type="AlphaFoldDB" id="A0A2R5GPB6"/>
<keyword evidence="1" id="KW-0812">Transmembrane</keyword>
<reference evidence="2 3" key="1">
    <citation type="submission" date="2017-12" db="EMBL/GenBank/DDBJ databases">
        <title>Sequencing, de novo assembly and annotation of complete genome of a new Thraustochytrid species, strain FCC1311.</title>
        <authorList>
            <person name="Sedici K."/>
            <person name="Godart F."/>
            <person name="Aiese Cigliano R."/>
            <person name="Sanseverino W."/>
            <person name="Barakat M."/>
            <person name="Ortet P."/>
            <person name="Marechal E."/>
            <person name="Cagnac O."/>
            <person name="Amato A."/>
        </authorList>
    </citation>
    <scope>NUCLEOTIDE SEQUENCE [LARGE SCALE GENOMIC DNA]</scope>
</reference>
<gene>
    <name evidence="2" type="ORF">FCC1311_089512</name>
</gene>
<comment type="caution">
    <text evidence="2">The sequence shown here is derived from an EMBL/GenBank/DDBJ whole genome shotgun (WGS) entry which is preliminary data.</text>
</comment>
<organism evidence="2 3">
    <name type="scientific">Hondaea fermentalgiana</name>
    <dbReference type="NCBI Taxonomy" id="2315210"/>
    <lineage>
        <taxon>Eukaryota</taxon>
        <taxon>Sar</taxon>
        <taxon>Stramenopiles</taxon>
        <taxon>Bigyra</taxon>
        <taxon>Labyrinthulomycetes</taxon>
        <taxon>Thraustochytrida</taxon>
        <taxon>Thraustochytriidae</taxon>
        <taxon>Hondaea</taxon>
    </lineage>
</organism>
<feature type="transmembrane region" description="Helical" evidence="1">
    <location>
        <begin position="18"/>
        <end position="41"/>
    </location>
</feature>
<keyword evidence="3" id="KW-1185">Reference proteome</keyword>
<evidence type="ECO:0000256" key="1">
    <source>
        <dbReference type="SAM" id="Phobius"/>
    </source>
</evidence>
<name>A0A2R5GPB6_9STRA</name>
<keyword evidence="1" id="KW-0472">Membrane</keyword>
<dbReference type="Proteomes" id="UP000241890">
    <property type="component" value="Unassembled WGS sequence"/>
</dbReference>
<keyword evidence="1" id="KW-1133">Transmembrane helix</keyword>